<dbReference type="EMBL" id="CM037011">
    <property type="protein sequence ID" value="KAH7692244.1"/>
    <property type="molecule type" value="Genomic_DNA"/>
</dbReference>
<proteinExistence type="predicted"/>
<accession>A0ACB7WUV7</accession>
<evidence type="ECO:0000313" key="1">
    <source>
        <dbReference type="EMBL" id="KAH7692244.1"/>
    </source>
</evidence>
<sequence length="635" mass="72185">MGCNSSKLDALPAVALCRHRLRLLSDALRHRHSLARSHSSYSLSLLSVSSALHRFLHSHLPLLQSASQSQSQSECISPFHSSTASPTVAVHHARHQPPPPNSFYFQPSEPVYSYPPAPAPAPVPVPQMYPSSPPTPPPPAAAYGWDFLDPFRTYDGFYPVYRPVYTPSRSSREVREEEGIPDLEEDDDDLEEHCCEPSSDHRHRGFYQEPEIEVDEGGEDEGSSVEDNAGEHTLDLKFDRGVSEAVEEIMVQFDRASKSVDELSSILQLGEIPHQQKNDFAVGFAGDFFQVREMETGSLSSTLQKLYIWEKKLYEEVRAEEKMRVLLDRYCKRLKRLDKTGAEAQKVDSTQKTIRKLSARIRVAIQVVQSISNKINKVRNEELWPQICEVIQGVMRMWAVMLECHQTQSQAVLAAKNLDSISFGCDGQNNYDHIEATKELELEMLKWVSSFSTWINAQKNYVKALNGWLLKCIQNEPRITSDGIATFSPGRLGAPPVFIICNDWSQAMDRISEKEVIDAIKVFTANVQHLREQQTFEQRHTMMANKEMNGELKITERDEPEFHKAIQQMRGKKSSTHPRHIAHHKNTVQESNLQLSLRNIFEAMENFAATSMKAYEQLYIRSEELRLGRGNAKVP</sequence>
<reference evidence="2" key="1">
    <citation type="journal article" date="2022" name="Nat. Commun.">
        <title>Chromosome evolution and the genetic basis of agronomically important traits in greater yam.</title>
        <authorList>
            <person name="Bredeson J.V."/>
            <person name="Lyons J.B."/>
            <person name="Oniyinde I.O."/>
            <person name="Okereke N.R."/>
            <person name="Kolade O."/>
            <person name="Nnabue I."/>
            <person name="Nwadili C.O."/>
            <person name="Hribova E."/>
            <person name="Parker M."/>
            <person name="Nwogha J."/>
            <person name="Shu S."/>
            <person name="Carlson J."/>
            <person name="Kariba R."/>
            <person name="Muthemba S."/>
            <person name="Knop K."/>
            <person name="Barton G.J."/>
            <person name="Sherwood A.V."/>
            <person name="Lopez-Montes A."/>
            <person name="Asiedu R."/>
            <person name="Jamnadass R."/>
            <person name="Muchugi A."/>
            <person name="Goodstein D."/>
            <person name="Egesi C.N."/>
            <person name="Featherston J."/>
            <person name="Asfaw A."/>
            <person name="Simpson G.G."/>
            <person name="Dolezel J."/>
            <person name="Hendre P.S."/>
            <person name="Van Deynze A."/>
            <person name="Kumar P.L."/>
            <person name="Obidiegwu J.E."/>
            <person name="Bhattacharjee R."/>
            <person name="Rokhsar D.S."/>
        </authorList>
    </citation>
    <scope>NUCLEOTIDE SEQUENCE [LARGE SCALE GENOMIC DNA]</scope>
    <source>
        <strain evidence="2">cv. TDa95/00328</strain>
    </source>
</reference>
<protein>
    <submittedName>
        <fullName evidence="1">Uncharacterized protein</fullName>
    </submittedName>
</protein>
<gene>
    <name evidence="1" type="ORF">IHE45_01G052500</name>
</gene>
<comment type="caution">
    <text evidence="1">The sequence shown here is derived from an EMBL/GenBank/DDBJ whole genome shotgun (WGS) entry which is preliminary data.</text>
</comment>
<name>A0ACB7WUV7_DIOAL</name>
<keyword evidence="2" id="KW-1185">Reference proteome</keyword>
<evidence type="ECO:0000313" key="2">
    <source>
        <dbReference type="Proteomes" id="UP000827976"/>
    </source>
</evidence>
<dbReference type="Proteomes" id="UP000827976">
    <property type="component" value="Chromosome 1"/>
</dbReference>
<organism evidence="1 2">
    <name type="scientific">Dioscorea alata</name>
    <name type="common">Purple yam</name>
    <dbReference type="NCBI Taxonomy" id="55571"/>
    <lineage>
        <taxon>Eukaryota</taxon>
        <taxon>Viridiplantae</taxon>
        <taxon>Streptophyta</taxon>
        <taxon>Embryophyta</taxon>
        <taxon>Tracheophyta</taxon>
        <taxon>Spermatophyta</taxon>
        <taxon>Magnoliopsida</taxon>
        <taxon>Liliopsida</taxon>
        <taxon>Dioscoreales</taxon>
        <taxon>Dioscoreaceae</taxon>
        <taxon>Dioscorea</taxon>
    </lineage>
</organism>